<evidence type="ECO:0008006" key="2">
    <source>
        <dbReference type="Google" id="ProtNLM"/>
    </source>
</evidence>
<accession>A0A8S5NQP1</accession>
<name>A0A8S5NQP1_9CAUD</name>
<dbReference type="InterPro" id="IPR057006">
    <property type="entry name" value="Phage_TAC_19"/>
</dbReference>
<dbReference type="Pfam" id="PF23857">
    <property type="entry name" value="Phage_TAC_19"/>
    <property type="match status" value="1"/>
</dbReference>
<reference evidence="1" key="1">
    <citation type="journal article" date="2021" name="Proc. Natl. Acad. Sci. U.S.A.">
        <title>A Catalog of Tens of Thousands of Viruses from Human Metagenomes Reveals Hidden Associations with Chronic Diseases.</title>
        <authorList>
            <person name="Tisza M.J."/>
            <person name="Buck C.B."/>
        </authorList>
    </citation>
    <scope>NUCLEOTIDE SEQUENCE</scope>
    <source>
        <strain evidence="1">CteIs11</strain>
    </source>
</reference>
<proteinExistence type="predicted"/>
<dbReference type="NCBIfam" id="NF047360">
    <property type="entry name" value="tail_chap_PVL"/>
    <property type="match status" value="1"/>
</dbReference>
<organism evidence="1">
    <name type="scientific">Siphoviridae sp. cteIs11</name>
    <dbReference type="NCBI Taxonomy" id="2826403"/>
    <lineage>
        <taxon>Viruses</taxon>
        <taxon>Duplodnaviria</taxon>
        <taxon>Heunggongvirae</taxon>
        <taxon>Uroviricota</taxon>
        <taxon>Caudoviricetes</taxon>
    </lineage>
</organism>
<protein>
    <recommendedName>
        <fullName evidence="2">Phage protein</fullName>
    </recommendedName>
</protein>
<dbReference type="EMBL" id="BK015231">
    <property type="protein sequence ID" value="DAD97133.1"/>
    <property type="molecule type" value="Genomic_DNA"/>
</dbReference>
<evidence type="ECO:0000313" key="1">
    <source>
        <dbReference type="EMBL" id="DAD97133.1"/>
    </source>
</evidence>
<sequence length="97" mass="11322">MAKIKFTMKNEKDEDVLYSSKEITTRDYRDYLVLNESLTSEKSEVEKLDQQLNFIASLFENVTVEQLLEHTDFAKIIEVFMDIYAHLVGDVDPKGKQ</sequence>